<protein>
    <submittedName>
        <fullName evidence="1">Uncharacterized protein</fullName>
    </submittedName>
</protein>
<proteinExistence type="predicted"/>
<organism evidence="1 2">
    <name type="scientific">Glycomyces algeriensis</name>
    <dbReference type="NCBI Taxonomy" id="256037"/>
    <lineage>
        <taxon>Bacteria</taxon>
        <taxon>Bacillati</taxon>
        <taxon>Actinomycetota</taxon>
        <taxon>Actinomycetes</taxon>
        <taxon>Glycomycetales</taxon>
        <taxon>Glycomycetaceae</taxon>
        <taxon>Glycomyces</taxon>
    </lineage>
</organism>
<comment type="caution">
    <text evidence="1">The sequence shown here is derived from an EMBL/GenBank/DDBJ whole genome shotgun (WGS) entry which is preliminary data.</text>
</comment>
<dbReference type="EMBL" id="BSDT01000001">
    <property type="protein sequence ID" value="GLI42520.1"/>
    <property type="molecule type" value="Genomic_DNA"/>
</dbReference>
<name>A0A9W6G8V3_9ACTN</name>
<gene>
    <name evidence="1" type="ORF">GALLR39Z86_23700</name>
</gene>
<accession>A0A9W6G8V3</accession>
<keyword evidence="2" id="KW-1185">Reference proteome</keyword>
<reference evidence="1" key="1">
    <citation type="submission" date="2022-12" db="EMBL/GenBank/DDBJ databases">
        <title>Reference genome sequencing for broad-spectrum identification of bacterial and archaeal isolates by mass spectrometry.</title>
        <authorList>
            <person name="Sekiguchi Y."/>
            <person name="Tourlousse D.M."/>
        </authorList>
    </citation>
    <scope>NUCLEOTIDE SEQUENCE</scope>
    <source>
        <strain evidence="1">LLR39Z86</strain>
    </source>
</reference>
<dbReference type="AlphaFoldDB" id="A0A9W6G8V3"/>
<evidence type="ECO:0000313" key="2">
    <source>
        <dbReference type="Proteomes" id="UP001144313"/>
    </source>
</evidence>
<dbReference type="Proteomes" id="UP001144313">
    <property type="component" value="Unassembled WGS sequence"/>
</dbReference>
<sequence>MFETPSLVFGLAVRSTPQTSFITPQKYSANEFKRDLAFAVEVSVVRAVGLE</sequence>
<evidence type="ECO:0000313" key="1">
    <source>
        <dbReference type="EMBL" id="GLI42520.1"/>
    </source>
</evidence>